<keyword evidence="2" id="KW-0378">Hydrolase</keyword>
<dbReference type="GO" id="GO:0005829">
    <property type="term" value="C:cytosol"/>
    <property type="evidence" value="ECO:0007669"/>
    <property type="project" value="TreeGrafter"/>
</dbReference>
<evidence type="ECO:0000313" key="5">
    <source>
        <dbReference type="Proteomes" id="UP000183508"/>
    </source>
</evidence>
<feature type="binding site" evidence="3">
    <location>
        <position position="203"/>
    </location>
    <ligand>
        <name>a divalent metal cation</name>
        <dbReference type="ChEBI" id="CHEBI:60240"/>
        <label>1</label>
    </ligand>
</feature>
<evidence type="ECO:0000256" key="3">
    <source>
        <dbReference type="PIRSR" id="PIRSR005902-1"/>
    </source>
</evidence>
<reference evidence="5" key="1">
    <citation type="submission" date="2016-10" db="EMBL/GenBank/DDBJ databases">
        <authorList>
            <person name="Varghese N."/>
        </authorList>
    </citation>
    <scope>NUCLEOTIDE SEQUENCE [LARGE SCALE GENOMIC DNA]</scope>
    <source>
        <strain evidence="5">DSM 17980</strain>
    </source>
</reference>
<dbReference type="InterPro" id="IPR018228">
    <property type="entry name" value="DNase_TatD-rel_CS"/>
</dbReference>
<dbReference type="EMBL" id="FPBV01000018">
    <property type="protein sequence ID" value="SFU99982.1"/>
    <property type="molecule type" value="Genomic_DNA"/>
</dbReference>
<dbReference type="InterPro" id="IPR001130">
    <property type="entry name" value="TatD-like"/>
</dbReference>
<dbReference type="eggNOG" id="COG0084">
    <property type="taxonomic scope" value="Bacteria"/>
</dbReference>
<dbReference type="Pfam" id="PF01026">
    <property type="entry name" value="TatD_DNase"/>
    <property type="match status" value="1"/>
</dbReference>
<dbReference type="CDD" id="cd01310">
    <property type="entry name" value="TatD_DNAse"/>
    <property type="match status" value="1"/>
</dbReference>
<protein>
    <submittedName>
        <fullName evidence="4">TatD DNase family protein</fullName>
    </submittedName>
</protein>
<dbReference type="GO" id="GO:0016788">
    <property type="term" value="F:hydrolase activity, acting on ester bonds"/>
    <property type="evidence" value="ECO:0007669"/>
    <property type="project" value="InterPro"/>
</dbReference>
<evidence type="ECO:0000313" key="4">
    <source>
        <dbReference type="EMBL" id="SFU99982.1"/>
    </source>
</evidence>
<feature type="binding site" evidence="3">
    <location>
        <position position="153"/>
    </location>
    <ligand>
        <name>a divalent metal cation</name>
        <dbReference type="ChEBI" id="CHEBI:60240"/>
        <label>2</label>
    </ligand>
</feature>
<dbReference type="Proteomes" id="UP000183508">
    <property type="component" value="Unassembled WGS sequence"/>
</dbReference>
<feature type="binding site" evidence="3">
    <location>
        <position position="129"/>
    </location>
    <ligand>
        <name>a divalent metal cation</name>
        <dbReference type="ChEBI" id="CHEBI:60240"/>
        <label>2</label>
    </ligand>
</feature>
<evidence type="ECO:0000256" key="2">
    <source>
        <dbReference type="ARBA" id="ARBA00022801"/>
    </source>
</evidence>
<dbReference type="PROSITE" id="PS01090">
    <property type="entry name" value="TATD_2"/>
    <property type="match status" value="1"/>
</dbReference>
<feature type="binding site" evidence="3">
    <location>
        <position position="93"/>
    </location>
    <ligand>
        <name>a divalent metal cation</name>
        <dbReference type="ChEBI" id="CHEBI:60240"/>
        <label>1</label>
    </ligand>
</feature>
<proteinExistence type="predicted"/>
<feature type="binding site" evidence="3">
    <location>
        <position position="9"/>
    </location>
    <ligand>
        <name>a divalent metal cation</name>
        <dbReference type="ChEBI" id="CHEBI:60240"/>
        <label>1</label>
    </ligand>
</feature>
<dbReference type="STRING" id="392015.SAMN05421543_11847"/>
<dbReference type="PANTHER" id="PTHR46124:SF2">
    <property type="entry name" value="D-AMINOACYL-TRNA DEACYLASE"/>
    <property type="match status" value="1"/>
</dbReference>
<dbReference type="PROSITE" id="PS01091">
    <property type="entry name" value="TATD_3"/>
    <property type="match status" value="1"/>
</dbReference>
<dbReference type="AlphaFoldDB" id="A0A1I7KRA4"/>
<dbReference type="Gene3D" id="3.20.20.140">
    <property type="entry name" value="Metal-dependent hydrolases"/>
    <property type="match status" value="1"/>
</dbReference>
<sequence>MMLFDTHCHLFDERFQDDLDEVVARARTAGVRHFVVPGVDVETSRAAIALAERYDGVYAAVGVHPESLAEYRPEMLDDIRRLAAHPKVVAIGEIGLDYYWDVAPREVQKQVFQAQMDLARELGLPVVVHNRDATEDVVRILETGAAGVTGVMHCFTGDLETAMRCVRCGFLISYGGPLTFKNAEGVRQAAAGVPLDALVVETDSPYLSPHPFRGKRNEPERVRLVAEKLAEIRGLPLEELAAITTQNALRLFRRVPE</sequence>
<dbReference type="PANTHER" id="PTHR46124">
    <property type="entry name" value="D-AMINOACYL-TRNA DEACYLASE"/>
    <property type="match status" value="1"/>
</dbReference>
<dbReference type="PIRSF" id="PIRSF005902">
    <property type="entry name" value="DNase_TatD"/>
    <property type="match status" value="1"/>
</dbReference>
<evidence type="ECO:0000256" key="1">
    <source>
        <dbReference type="ARBA" id="ARBA00022723"/>
    </source>
</evidence>
<dbReference type="InterPro" id="IPR015991">
    <property type="entry name" value="TatD/YcfH-like"/>
</dbReference>
<dbReference type="InterPro" id="IPR032466">
    <property type="entry name" value="Metal_Hydrolase"/>
</dbReference>
<keyword evidence="1 3" id="KW-0479">Metal-binding</keyword>
<accession>A0A1I7KRA4</accession>
<dbReference type="SUPFAM" id="SSF51556">
    <property type="entry name" value="Metallo-dependent hydrolases"/>
    <property type="match status" value="1"/>
</dbReference>
<name>A0A1I7KRA4_9BACL</name>
<dbReference type="GO" id="GO:0046872">
    <property type="term" value="F:metal ion binding"/>
    <property type="evidence" value="ECO:0007669"/>
    <property type="project" value="UniProtKB-KW"/>
</dbReference>
<organism evidence="4 5">
    <name type="scientific">Alicyclobacillus macrosporangiidus</name>
    <dbReference type="NCBI Taxonomy" id="392015"/>
    <lineage>
        <taxon>Bacteria</taxon>
        <taxon>Bacillati</taxon>
        <taxon>Bacillota</taxon>
        <taxon>Bacilli</taxon>
        <taxon>Bacillales</taxon>
        <taxon>Alicyclobacillaceae</taxon>
        <taxon>Alicyclobacillus</taxon>
    </lineage>
</organism>
<dbReference type="GO" id="GO:0004536">
    <property type="term" value="F:DNA nuclease activity"/>
    <property type="evidence" value="ECO:0007669"/>
    <property type="project" value="InterPro"/>
</dbReference>
<keyword evidence="5" id="KW-1185">Reference proteome</keyword>
<dbReference type="NCBIfam" id="TIGR00010">
    <property type="entry name" value="YchF/TatD family DNA exonuclease"/>
    <property type="match status" value="1"/>
</dbReference>
<dbReference type="FunFam" id="3.20.20.140:FF:000005">
    <property type="entry name" value="TatD family hydrolase"/>
    <property type="match status" value="1"/>
</dbReference>
<feature type="binding site" evidence="3">
    <location>
        <position position="7"/>
    </location>
    <ligand>
        <name>a divalent metal cation</name>
        <dbReference type="ChEBI" id="CHEBI:60240"/>
        <label>1</label>
    </ligand>
</feature>
<gene>
    <name evidence="4" type="ORF">SAMN05421543_11847</name>
</gene>